<evidence type="ECO:0000256" key="6">
    <source>
        <dbReference type="ARBA" id="ARBA00023242"/>
    </source>
</evidence>
<evidence type="ECO:0000259" key="9">
    <source>
        <dbReference type="Pfam" id="PF21639"/>
    </source>
</evidence>
<dbReference type="InterPro" id="IPR047088">
    <property type="entry name" value="ORC5_C"/>
</dbReference>
<keyword evidence="6" id="KW-0539">Nucleus</keyword>
<dbReference type="InterPro" id="IPR048866">
    <property type="entry name" value="ORC5_lid"/>
</dbReference>
<comment type="subcellular location">
    <subcellularLocation>
        <location evidence="1">Nucleus</location>
    </subcellularLocation>
</comment>
<proteinExistence type="inferred from homology"/>
<keyword evidence="3" id="KW-0235">DNA replication</keyword>
<dbReference type="InterPro" id="IPR041664">
    <property type="entry name" value="AAA_16"/>
</dbReference>
<feature type="domain" description="ORC5 lid" evidence="9">
    <location>
        <begin position="242"/>
        <end position="301"/>
    </location>
</feature>
<dbReference type="AlphaFoldDB" id="A0A168B747"/>
<organism evidence="10 11">
    <name type="scientific">Moelleriella libera RCEF 2490</name>
    <dbReference type="NCBI Taxonomy" id="1081109"/>
    <lineage>
        <taxon>Eukaryota</taxon>
        <taxon>Fungi</taxon>
        <taxon>Dikarya</taxon>
        <taxon>Ascomycota</taxon>
        <taxon>Pezizomycotina</taxon>
        <taxon>Sordariomycetes</taxon>
        <taxon>Hypocreomycetidae</taxon>
        <taxon>Hypocreales</taxon>
        <taxon>Clavicipitaceae</taxon>
        <taxon>Moelleriella</taxon>
    </lineage>
</organism>
<keyword evidence="5" id="KW-0067">ATP-binding</keyword>
<dbReference type="STRING" id="1081109.A0A168B747"/>
<accession>A0A168B747</accession>
<dbReference type="Gene3D" id="3.40.50.300">
    <property type="entry name" value="P-loop containing nucleotide triphosphate hydrolases"/>
    <property type="match status" value="1"/>
</dbReference>
<evidence type="ECO:0000313" key="10">
    <source>
        <dbReference type="EMBL" id="KZZ94891.1"/>
    </source>
</evidence>
<dbReference type="PANTHER" id="PTHR12705">
    <property type="entry name" value="ORIGIN RECOGNITION COMPLEX SUBUNIT 5"/>
    <property type="match status" value="1"/>
</dbReference>
<evidence type="ECO:0000259" key="8">
    <source>
        <dbReference type="Pfam" id="PF14630"/>
    </source>
</evidence>
<comment type="similarity">
    <text evidence="2">Belongs to the ORC5 family.</text>
</comment>
<dbReference type="SUPFAM" id="SSF52540">
    <property type="entry name" value="P-loop containing nucleoside triphosphate hydrolases"/>
    <property type="match status" value="1"/>
</dbReference>
<evidence type="ECO:0000256" key="5">
    <source>
        <dbReference type="ARBA" id="ARBA00022840"/>
    </source>
</evidence>
<comment type="caution">
    <text evidence="10">The sequence shown here is derived from an EMBL/GenBank/DDBJ whole genome shotgun (WGS) entry which is preliminary data.</text>
</comment>
<dbReference type="Pfam" id="PF14630">
    <property type="entry name" value="ORC5_C"/>
    <property type="match status" value="1"/>
</dbReference>
<feature type="domain" description="Orc1-like AAA ATPase" evidence="7">
    <location>
        <begin position="21"/>
        <end position="182"/>
    </location>
</feature>
<evidence type="ECO:0000256" key="4">
    <source>
        <dbReference type="ARBA" id="ARBA00022741"/>
    </source>
</evidence>
<dbReference type="Pfam" id="PF21639">
    <property type="entry name" value="ORC5_lid"/>
    <property type="match status" value="1"/>
</dbReference>
<reference evidence="10 11" key="1">
    <citation type="journal article" date="2016" name="Genome Biol. Evol.">
        <title>Divergent and convergent evolution of fungal pathogenicity.</title>
        <authorList>
            <person name="Shang Y."/>
            <person name="Xiao G."/>
            <person name="Zheng P."/>
            <person name="Cen K."/>
            <person name="Zhan S."/>
            <person name="Wang C."/>
        </authorList>
    </citation>
    <scope>NUCLEOTIDE SEQUENCE [LARGE SCALE GENOMIC DNA]</scope>
    <source>
        <strain evidence="10 11">RCEF 2490</strain>
    </source>
</reference>
<dbReference type="GO" id="GO:0006270">
    <property type="term" value="P:DNA replication initiation"/>
    <property type="evidence" value="ECO:0007669"/>
    <property type="project" value="TreeGrafter"/>
</dbReference>
<feature type="domain" description="Origin recognition complex subunit 5 C-terminal" evidence="8">
    <location>
        <begin position="349"/>
        <end position="498"/>
    </location>
</feature>
<dbReference type="Pfam" id="PF13191">
    <property type="entry name" value="AAA_16"/>
    <property type="match status" value="1"/>
</dbReference>
<dbReference type="GO" id="GO:0005664">
    <property type="term" value="C:nuclear origin of replication recognition complex"/>
    <property type="evidence" value="ECO:0007669"/>
    <property type="project" value="TreeGrafter"/>
</dbReference>
<keyword evidence="4" id="KW-0547">Nucleotide-binding</keyword>
<name>A0A168B747_9HYPO</name>
<dbReference type="GO" id="GO:0003688">
    <property type="term" value="F:DNA replication origin binding"/>
    <property type="evidence" value="ECO:0007669"/>
    <property type="project" value="TreeGrafter"/>
</dbReference>
<evidence type="ECO:0000259" key="7">
    <source>
        <dbReference type="Pfam" id="PF13191"/>
    </source>
</evidence>
<evidence type="ECO:0000256" key="3">
    <source>
        <dbReference type="ARBA" id="ARBA00022705"/>
    </source>
</evidence>
<dbReference type="Proteomes" id="UP000078544">
    <property type="component" value="Unassembled WGS sequence"/>
</dbReference>
<keyword evidence="11" id="KW-1185">Reference proteome</keyword>
<dbReference type="PANTHER" id="PTHR12705:SF0">
    <property type="entry name" value="ORIGIN RECOGNITION COMPLEX SUBUNIT 5"/>
    <property type="match status" value="1"/>
</dbReference>
<dbReference type="OrthoDB" id="365981at2759"/>
<evidence type="ECO:0000256" key="2">
    <source>
        <dbReference type="ARBA" id="ARBA00006269"/>
    </source>
</evidence>
<dbReference type="InterPro" id="IPR020796">
    <property type="entry name" value="ORC5"/>
</dbReference>
<gene>
    <name evidence="10" type="ORF">AAL_05002</name>
</gene>
<evidence type="ECO:0000256" key="1">
    <source>
        <dbReference type="ARBA" id="ARBA00004123"/>
    </source>
</evidence>
<protein>
    <submittedName>
        <fullName evidence="10">Origin recognition complex subunit Orc5</fullName>
    </submittedName>
</protein>
<sequence length="500" mass="54214">MASPFRLPDEALLKPLLESYPGREQQIRSLAMLVHPDAAPCSNLVLHGTEATGKSSIAGQLLACLAGSTEDTLQTGKLSCAIVNAAQCITGRQLYERIVASVIDALQVQDGNERSSSLTSAPITHVQKRCETLAHLSVALSSMLQEPQRDARWRFVLVLDAIDRQKDAPPTLLPGLARLAEFIPCLTCIFIVTSAPAGFLRTSAAAHLHFPPYTKSDFVQILTRSTPRPLPGFTEQETKDLWTRFCAAVHDAFVRSACRTLPSFLHSCQALWPRFTAPILAGTYLPKEFSKLLVNARAHFQDESLLNPGILSVRPGASYLDTRADVKASSQSAAALPSMGAGADLIALLPIAARLLLLAAYLASHNSAKHDLALFSTYHHGRKRRRGGGFAGSRGTPRSKHRKIARKLLGAHAFVLERMLAIFDAVKSEWVPEGSSIGASGLDGDIGMAIATLASLRLLVRVGTGDWMDRTGKWRINIGWEAVRGIGRSIGVEVEDWLIE</sequence>
<dbReference type="EMBL" id="AZGY01000010">
    <property type="protein sequence ID" value="KZZ94891.1"/>
    <property type="molecule type" value="Genomic_DNA"/>
</dbReference>
<dbReference type="InterPro" id="IPR027417">
    <property type="entry name" value="P-loop_NTPase"/>
</dbReference>
<evidence type="ECO:0000313" key="11">
    <source>
        <dbReference type="Proteomes" id="UP000078544"/>
    </source>
</evidence>